<dbReference type="GO" id="GO:0052381">
    <property type="term" value="F:tRNA dimethylallyltransferase activity"/>
    <property type="evidence" value="ECO:0007669"/>
    <property type="project" value="UniProtKB-UniRule"/>
</dbReference>
<evidence type="ECO:0000256" key="4">
    <source>
        <dbReference type="ARBA" id="ARBA00022679"/>
    </source>
</evidence>
<protein>
    <recommendedName>
        <fullName evidence="10">tRNA dimethylallyltransferase</fullName>
        <ecNumber evidence="10">2.5.1.75</ecNumber>
    </recommendedName>
    <alternativeName>
        <fullName evidence="10">Dimethylallyl diphosphate:tRNA dimethylallyltransferase</fullName>
        <shortName evidence="10">DMAPP:tRNA dimethylallyltransferase</shortName>
        <shortName evidence="10">DMATase</shortName>
    </alternativeName>
    <alternativeName>
        <fullName evidence="10">Isopentenyl-diphosphate:tRNA isopentenyltransferase</fullName>
        <shortName evidence="10">IPP transferase</shortName>
        <shortName evidence="10">IPPT</shortName>
        <shortName evidence="10">IPTase</shortName>
    </alternativeName>
</protein>
<dbReference type="InterPro" id="IPR018022">
    <property type="entry name" value="IPT"/>
</dbReference>
<feature type="site" description="Interaction with substrate tRNA" evidence="10">
    <location>
        <position position="100"/>
    </location>
</feature>
<keyword evidence="8 10" id="KW-0460">Magnesium</keyword>
<dbReference type="HAMAP" id="MF_00185">
    <property type="entry name" value="IPP_trans"/>
    <property type="match status" value="1"/>
</dbReference>
<dbReference type="Proteomes" id="UP000295500">
    <property type="component" value="Unassembled WGS sequence"/>
</dbReference>
<organism evidence="14 15">
    <name type="scientific">Aminicella lysinilytica</name>
    <dbReference type="NCBI Taxonomy" id="433323"/>
    <lineage>
        <taxon>Bacteria</taxon>
        <taxon>Bacillati</taxon>
        <taxon>Bacillota</taxon>
        <taxon>Clostridia</taxon>
        <taxon>Peptostreptococcales</taxon>
        <taxon>Anaerovoracaceae</taxon>
        <taxon>Aminicella</taxon>
    </lineage>
</organism>
<evidence type="ECO:0000256" key="11">
    <source>
        <dbReference type="RuleBase" id="RU003783"/>
    </source>
</evidence>
<sequence>MDKIVVICGPTAVGKTEFAIKTALDINGEIVSCDSMQLYKYMDIGSAKPTAEERAKVRHYLVDEIDPSGSFSVVKYQSMAKSAITEIIAKGKIPVIAGGTGLYLNSLLYDMDFSTPPRNNDYRESLFREAEEKGPMAIYDKLKKIDPDAASRIHPNNIKKVVRALEASEYGDGVKDFATGPVPTKDYESILIGLARNREELYDRINRRVDMLLDEGLVNEVKSLMTMGLDSDDISMKGIGYKEIIGYLNGEYNIDEAVRLIKRNTRHLAKRQMTWFRRYKNMKWFNISDYADEEECMGDILIWLRKRIKP</sequence>
<dbReference type="NCBIfam" id="TIGR00174">
    <property type="entry name" value="miaA"/>
    <property type="match status" value="1"/>
</dbReference>
<evidence type="ECO:0000256" key="2">
    <source>
        <dbReference type="ARBA" id="ARBA00003213"/>
    </source>
</evidence>
<comment type="caution">
    <text evidence="14">The sequence shown here is derived from an EMBL/GenBank/DDBJ whole genome shotgun (WGS) entry which is preliminary data.</text>
</comment>
<evidence type="ECO:0000256" key="9">
    <source>
        <dbReference type="ARBA" id="ARBA00049563"/>
    </source>
</evidence>
<name>A0A4R6Q8Q7_9FIRM</name>
<comment type="subunit">
    <text evidence="10">Monomer.</text>
</comment>
<dbReference type="RefSeq" id="WP_133527871.1">
    <property type="nucleotide sequence ID" value="NZ_SNXO01000006.1"/>
</dbReference>
<keyword evidence="6 10" id="KW-0547">Nucleotide-binding</keyword>
<evidence type="ECO:0000256" key="5">
    <source>
        <dbReference type="ARBA" id="ARBA00022694"/>
    </source>
</evidence>
<feature type="binding site" evidence="10">
    <location>
        <begin position="9"/>
        <end position="16"/>
    </location>
    <ligand>
        <name>ATP</name>
        <dbReference type="ChEBI" id="CHEBI:30616"/>
    </ligand>
</feature>
<dbReference type="SUPFAM" id="SSF52540">
    <property type="entry name" value="P-loop containing nucleoside triphosphate hydrolases"/>
    <property type="match status" value="1"/>
</dbReference>
<dbReference type="Gene3D" id="3.40.50.300">
    <property type="entry name" value="P-loop containing nucleotide triphosphate hydrolases"/>
    <property type="match status" value="1"/>
</dbReference>
<dbReference type="EMBL" id="SNXO01000006">
    <property type="protein sequence ID" value="TDP58520.1"/>
    <property type="molecule type" value="Genomic_DNA"/>
</dbReference>
<accession>A0A4R6Q8Q7</accession>
<evidence type="ECO:0000256" key="8">
    <source>
        <dbReference type="ARBA" id="ARBA00022842"/>
    </source>
</evidence>
<keyword evidence="4 10" id="KW-0808">Transferase</keyword>
<comment type="catalytic activity">
    <reaction evidence="9 10 11">
        <text>adenosine(37) in tRNA + dimethylallyl diphosphate = N(6)-dimethylallyladenosine(37) in tRNA + diphosphate</text>
        <dbReference type="Rhea" id="RHEA:26482"/>
        <dbReference type="Rhea" id="RHEA-COMP:10162"/>
        <dbReference type="Rhea" id="RHEA-COMP:10375"/>
        <dbReference type="ChEBI" id="CHEBI:33019"/>
        <dbReference type="ChEBI" id="CHEBI:57623"/>
        <dbReference type="ChEBI" id="CHEBI:74411"/>
        <dbReference type="ChEBI" id="CHEBI:74415"/>
        <dbReference type="EC" id="2.5.1.75"/>
    </reaction>
</comment>
<evidence type="ECO:0000256" key="1">
    <source>
        <dbReference type="ARBA" id="ARBA00001946"/>
    </source>
</evidence>
<gene>
    <name evidence="10" type="primary">miaA</name>
    <name evidence="14" type="ORF">EV211_10629</name>
</gene>
<dbReference type="PANTHER" id="PTHR11088">
    <property type="entry name" value="TRNA DIMETHYLALLYLTRANSFERASE"/>
    <property type="match status" value="1"/>
</dbReference>
<feature type="binding site" evidence="10">
    <location>
        <begin position="11"/>
        <end position="16"/>
    </location>
    <ligand>
        <name>substrate</name>
    </ligand>
</feature>
<evidence type="ECO:0000313" key="15">
    <source>
        <dbReference type="Proteomes" id="UP000295500"/>
    </source>
</evidence>
<dbReference type="Gene3D" id="1.10.20.140">
    <property type="match status" value="1"/>
</dbReference>
<evidence type="ECO:0000256" key="13">
    <source>
        <dbReference type="RuleBase" id="RU003785"/>
    </source>
</evidence>
<reference evidence="14 15" key="1">
    <citation type="submission" date="2019-03" db="EMBL/GenBank/DDBJ databases">
        <title>Genomic Encyclopedia of Type Strains, Phase IV (KMG-IV): sequencing the most valuable type-strain genomes for metagenomic binning, comparative biology and taxonomic classification.</title>
        <authorList>
            <person name="Goeker M."/>
        </authorList>
    </citation>
    <scope>NUCLEOTIDE SEQUENCE [LARGE SCALE GENOMIC DNA]</scope>
    <source>
        <strain evidence="14 15">DSM 28287</strain>
    </source>
</reference>
<evidence type="ECO:0000313" key="14">
    <source>
        <dbReference type="EMBL" id="TDP58520.1"/>
    </source>
</evidence>
<evidence type="ECO:0000256" key="6">
    <source>
        <dbReference type="ARBA" id="ARBA00022741"/>
    </source>
</evidence>
<evidence type="ECO:0000256" key="10">
    <source>
        <dbReference type="HAMAP-Rule" id="MF_00185"/>
    </source>
</evidence>
<dbReference type="PANTHER" id="PTHR11088:SF60">
    <property type="entry name" value="TRNA DIMETHYLALLYLTRANSFERASE"/>
    <property type="match status" value="1"/>
</dbReference>
<dbReference type="OrthoDB" id="9776390at2"/>
<feature type="site" description="Interaction with substrate tRNA" evidence="10">
    <location>
        <position position="123"/>
    </location>
</feature>
<dbReference type="GO" id="GO:0006400">
    <property type="term" value="P:tRNA modification"/>
    <property type="evidence" value="ECO:0007669"/>
    <property type="project" value="TreeGrafter"/>
</dbReference>
<comment type="cofactor">
    <cofactor evidence="1 10">
        <name>Mg(2+)</name>
        <dbReference type="ChEBI" id="CHEBI:18420"/>
    </cofactor>
</comment>
<dbReference type="GO" id="GO:0005524">
    <property type="term" value="F:ATP binding"/>
    <property type="evidence" value="ECO:0007669"/>
    <property type="project" value="UniProtKB-UniRule"/>
</dbReference>
<comment type="function">
    <text evidence="2 10 12">Catalyzes the transfer of a dimethylallyl group onto the adenine at position 37 in tRNAs that read codons beginning with uridine, leading to the formation of N6-(dimethylallyl)adenosine (i(6)A).</text>
</comment>
<dbReference type="Pfam" id="PF01715">
    <property type="entry name" value="IPPT"/>
    <property type="match status" value="1"/>
</dbReference>
<dbReference type="InterPro" id="IPR027417">
    <property type="entry name" value="P-loop_NTPase"/>
</dbReference>
<proteinExistence type="inferred from homology"/>
<keyword evidence="7 10" id="KW-0067">ATP-binding</keyword>
<comment type="caution">
    <text evidence="10">Lacks conserved residue(s) required for the propagation of feature annotation.</text>
</comment>
<dbReference type="InterPro" id="IPR039657">
    <property type="entry name" value="Dimethylallyltransferase"/>
</dbReference>
<dbReference type="AlphaFoldDB" id="A0A4R6Q8Q7"/>
<dbReference type="EC" id="2.5.1.75" evidence="10"/>
<feature type="region of interest" description="Interaction with substrate tRNA" evidence="10">
    <location>
        <begin position="34"/>
        <end position="37"/>
    </location>
</feature>
<comment type="similarity">
    <text evidence="3 10 13">Belongs to the IPP transferase family.</text>
</comment>
<keyword evidence="15" id="KW-1185">Reference proteome</keyword>
<evidence type="ECO:0000256" key="3">
    <source>
        <dbReference type="ARBA" id="ARBA00005842"/>
    </source>
</evidence>
<evidence type="ECO:0000256" key="7">
    <source>
        <dbReference type="ARBA" id="ARBA00022840"/>
    </source>
</evidence>
<evidence type="ECO:0000256" key="12">
    <source>
        <dbReference type="RuleBase" id="RU003784"/>
    </source>
</evidence>
<keyword evidence="5 10" id="KW-0819">tRNA processing</keyword>